<gene>
    <name evidence="2" type="ORF">P154DRAFT_529441</name>
</gene>
<proteinExistence type="predicted"/>
<evidence type="ECO:0000256" key="1">
    <source>
        <dbReference type="SAM" id="MobiDB-lite"/>
    </source>
</evidence>
<keyword evidence="3" id="KW-1185">Reference proteome</keyword>
<sequence length="241" mass="26779">MDDQNHHHNFHSGDPARQPTEFSVVGRSRSAGYCTPHPRERSPGITSERQYYQSPSGKAFQDVVDTAADLGGMSYNRVNRHNIDDMSIPPAADSDQLPDDDDNPFPIDPRSPIGAPGMPSFNHEEPRAATVAPPPTRVVVGYTPPAYYASLPIDQLNAILKNRAAHADGLFDTKVQETLYRILRQYSAALNAAINDTAPLTFIVTKEQRGMFKKYPQLKKRLSDMETKYYLRTSEGHAPVA</sequence>
<protein>
    <submittedName>
        <fullName evidence="2">Uncharacterized protein</fullName>
    </submittedName>
</protein>
<feature type="region of interest" description="Disordered" evidence="1">
    <location>
        <begin position="1"/>
        <end position="57"/>
    </location>
</feature>
<evidence type="ECO:0000313" key="2">
    <source>
        <dbReference type="EMBL" id="KAF2007059.1"/>
    </source>
</evidence>
<name>A0A6A5X0Z9_9PLEO</name>
<dbReference type="AlphaFoldDB" id="A0A6A5X0Z9"/>
<dbReference type="EMBL" id="ML977558">
    <property type="protein sequence ID" value="KAF2007059.1"/>
    <property type="molecule type" value="Genomic_DNA"/>
</dbReference>
<feature type="region of interest" description="Disordered" evidence="1">
    <location>
        <begin position="81"/>
        <end position="132"/>
    </location>
</feature>
<dbReference type="Proteomes" id="UP000799779">
    <property type="component" value="Unassembled WGS sequence"/>
</dbReference>
<reference evidence="2" key="1">
    <citation type="journal article" date="2020" name="Stud. Mycol.">
        <title>101 Dothideomycetes genomes: a test case for predicting lifestyles and emergence of pathogens.</title>
        <authorList>
            <person name="Haridas S."/>
            <person name="Albert R."/>
            <person name="Binder M."/>
            <person name="Bloem J."/>
            <person name="Labutti K."/>
            <person name="Salamov A."/>
            <person name="Andreopoulos B."/>
            <person name="Baker S."/>
            <person name="Barry K."/>
            <person name="Bills G."/>
            <person name="Bluhm B."/>
            <person name="Cannon C."/>
            <person name="Castanera R."/>
            <person name="Culley D."/>
            <person name="Daum C."/>
            <person name="Ezra D."/>
            <person name="Gonzalez J."/>
            <person name="Henrissat B."/>
            <person name="Kuo A."/>
            <person name="Liang C."/>
            <person name="Lipzen A."/>
            <person name="Lutzoni F."/>
            <person name="Magnuson J."/>
            <person name="Mondo S."/>
            <person name="Nolan M."/>
            <person name="Ohm R."/>
            <person name="Pangilinan J."/>
            <person name="Park H.-J."/>
            <person name="Ramirez L."/>
            <person name="Alfaro M."/>
            <person name="Sun H."/>
            <person name="Tritt A."/>
            <person name="Yoshinaga Y."/>
            <person name="Zwiers L.-H."/>
            <person name="Turgeon B."/>
            <person name="Goodwin S."/>
            <person name="Spatafora J."/>
            <person name="Crous P."/>
            <person name="Grigoriev I."/>
        </authorList>
    </citation>
    <scope>NUCLEOTIDE SEQUENCE</scope>
    <source>
        <strain evidence="2">CBS 123094</strain>
    </source>
</reference>
<accession>A0A6A5X0Z9</accession>
<feature type="compositionally biased region" description="Polar residues" evidence="1">
    <location>
        <begin position="44"/>
        <end position="56"/>
    </location>
</feature>
<evidence type="ECO:0000313" key="3">
    <source>
        <dbReference type="Proteomes" id="UP000799779"/>
    </source>
</evidence>
<organism evidence="2 3">
    <name type="scientific">Amniculicola lignicola CBS 123094</name>
    <dbReference type="NCBI Taxonomy" id="1392246"/>
    <lineage>
        <taxon>Eukaryota</taxon>
        <taxon>Fungi</taxon>
        <taxon>Dikarya</taxon>
        <taxon>Ascomycota</taxon>
        <taxon>Pezizomycotina</taxon>
        <taxon>Dothideomycetes</taxon>
        <taxon>Pleosporomycetidae</taxon>
        <taxon>Pleosporales</taxon>
        <taxon>Amniculicolaceae</taxon>
        <taxon>Amniculicola</taxon>
    </lineage>
</organism>